<evidence type="ECO:0008006" key="11">
    <source>
        <dbReference type="Google" id="ProtNLM"/>
    </source>
</evidence>
<dbReference type="FunFam" id="2.60.40.10:FF:001097">
    <property type="entry name" value="Immunoglobulin-like and fibronectin type III domain-containing protein 1"/>
    <property type="match status" value="1"/>
</dbReference>
<keyword evidence="3" id="KW-0963">Cytoplasm</keyword>
<sequence>MLHKLKVENKTTAIRRRSKTPGVMITQYAAILPEGKSTPDFQCKPMPVAVKEGHLAVFKTVVTGDPKPDVSWRRAKGNLADKEKFQRKYDESTGEHILEIHEVSVEDADTYKCYAVNECGKAVCTTTLSIIDGKTDFRVNVTLNCSTIPEDFRKLLKKSKSQTAGGDNDEAFWDAMMNADKRDYESICSDNLSNDIIISCDNDAKKQDTQSLGKKNYIRNEATVQHDRGIYIGDVEGANFSSVDFVIKIQEIKAEENDDALFECVLTHPLPKITWMRKGILLEDGEKYNITVSDNKLIHRLLIKDCTKLDKGIYSAVAGTISCSAWLVVDGDAKKTIRKTAKAAGVQADLEKMANEQQIKIQGEMEKILKAVKEKYSEAEKLKGEILTGGGDCGGSDKTSKTQRKNTKDGTVTTFEDSGGIIEEGDLKKKKQTKGQVDPGVQFIWGLSDVDAIIHESAELMCKLSRENCEGVWFRDGKQVYDNVSITMDGPIHKLVIMKCSEDNSGKYRFEADGRKTEAMMNPPRFDPEDLSAFTRPLTVKVGHNAIYKLQFIGHKPIKVQWYKDGDELKDDNSTIIERSASHTRLLLSRCQRRDTGEIKIKIKNDHGFTEAVSQLIVRDKPSPPLGPAEVTESSALCIEFKWRPPKDDGGTPVTNYILERQQVGRNTWKKMGEIPGVPIYRDTDVDRGRKYCYRIWAVTSEGMSEVMETDEMQAGKFAFPGPPAPPKVVSAFNDCINISWSSPSSTGGSRLLGYVLEKRKQGSNLWTCVNAPDEIIKEKNYAVRDVVEGMEYEFRVCAINLSGAGEFSNASDFVFARDPKKPPGKVTGLKVTETSYTNMVVTWTKPEDKPGIQDEAKGYFVEIRRADCTEWCRCISSPIIMTSFNVKGLKSMDMYWVRVIAINDGGEGTPEELPNYILAMPLPVRPRFTNNKMRSFMVVRAGNSVRITVNFEASPWPEITWLKDNVPVMKRVTISNSDGSSQLLIPTSERLDSGIYSVFVKNIVGQETFSTEVRVTDDPKPPGPVELEESVPGTVTVIWQPSPDEKRDDRLHYTVSRLESTKHTWTTVADRLFNNRFTVCNIMQGREYHFRVYAKNDMGISAPSESPTWGMEKKKEKMVIAEPTKKDCDLRCAPTFIVSLKPQTPTAGYECYMSCAVKGDPAARITWYRNHVSINTDTNYYISNTCGVCSLLILRVGPKDVGEYKVVAENSLGRAECSTVLSVRGKTETWLHLHFT</sequence>
<evidence type="ECO:0000259" key="7">
    <source>
        <dbReference type="PROSITE" id="PS50835"/>
    </source>
</evidence>
<reference evidence="9" key="1">
    <citation type="submission" date="2025-08" db="UniProtKB">
        <authorList>
            <consortium name="Ensembl"/>
        </authorList>
    </citation>
    <scope>IDENTIFICATION</scope>
</reference>
<dbReference type="FunFam" id="2.60.40.10:FF:000425">
    <property type="entry name" value="Myosin light chain kinase"/>
    <property type="match status" value="1"/>
</dbReference>
<feature type="domain" description="Ig-like" evidence="7">
    <location>
        <begin position="1135"/>
        <end position="1223"/>
    </location>
</feature>
<dbReference type="InterPro" id="IPR050964">
    <property type="entry name" value="Striated_Muscle_Regulatory"/>
</dbReference>
<dbReference type="GeneTree" id="ENSGT00940000160123"/>
<dbReference type="FunFam" id="2.60.40.10:FF:000031">
    <property type="entry name" value="Myosin-binding protein C, slow type"/>
    <property type="match status" value="1"/>
</dbReference>
<protein>
    <recommendedName>
        <fullName evidence="11">Immunoglobulin like and fibronectin type III domain containing 1, tandem duplicate 2</fullName>
    </recommendedName>
</protein>
<keyword evidence="4" id="KW-0677">Repeat</keyword>
<dbReference type="FunFam" id="2.60.40.10:FF:000084">
    <property type="entry name" value="Myosin binding protein C, slow type"/>
    <property type="match status" value="1"/>
</dbReference>
<evidence type="ECO:0000256" key="5">
    <source>
        <dbReference type="ARBA" id="ARBA00023319"/>
    </source>
</evidence>
<evidence type="ECO:0000256" key="4">
    <source>
        <dbReference type="ARBA" id="ARBA00022737"/>
    </source>
</evidence>
<proteinExistence type="inferred from homology"/>
<evidence type="ECO:0000256" key="6">
    <source>
        <dbReference type="SAM" id="MobiDB-lite"/>
    </source>
</evidence>
<dbReference type="InterPro" id="IPR003961">
    <property type="entry name" value="FN3_dom"/>
</dbReference>
<dbReference type="PANTHER" id="PTHR13817">
    <property type="entry name" value="TITIN"/>
    <property type="match status" value="1"/>
</dbReference>
<evidence type="ECO:0000313" key="9">
    <source>
        <dbReference type="Ensembl" id="ENSXCOP00000017206.1"/>
    </source>
</evidence>
<dbReference type="FunFam" id="2.60.40.10:FF:000080">
    <property type="entry name" value="Myosin light chain kinase, smooth muscle"/>
    <property type="match status" value="1"/>
</dbReference>
<dbReference type="InterPro" id="IPR036116">
    <property type="entry name" value="FN3_sf"/>
</dbReference>
<dbReference type="PANTHER" id="PTHR13817:SF180">
    <property type="entry name" value="IMMUNOGLOBULIN-LIKE AND FIBRONECTIN TYPE III DOMAIN-CONTAINING 1, TANDEM DUPLICATE 3-RELATED"/>
    <property type="match status" value="1"/>
</dbReference>
<dbReference type="Ensembl" id="ENSXCOT00000017426.1">
    <property type="protein sequence ID" value="ENSXCOP00000017206.1"/>
    <property type="gene ID" value="ENSXCOG00000012965.1"/>
</dbReference>
<dbReference type="AlphaFoldDB" id="A0A3B5M782"/>
<dbReference type="SMART" id="SM00060">
    <property type="entry name" value="FN3"/>
    <property type="match status" value="4"/>
</dbReference>
<dbReference type="FunFam" id="2.60.40.10:FF:001438">
    <property type="entry name" value="Immunoglobulin-like and fibronectin type III domain-containing protein 1"/>
    <property type="match status" value="1"/>
</dbReference>
<feature type="domain" description="Fibronectin type-III" evidence="8">
    <location>
        <begin position="624"/>
        <end position="718"/>
    </location>
</feature>
<dbReference type="SMART" id="SM00409">
    <property type="entry name" value="IG"/>
    <property type="match status" value="6"/>
</dbReference>
<comment type="similarity">
    <text evidence="2">Belongs to the protein kinase superfamily. CAMK Ser/Thr protein kinase family.</text>
</comment>
<dbReference type="InterPro" id="IPR013783">
    <property type="entry name" value="Ig-like_fold"/>
</dbReference>
<dbReference type="InterPro" id="IPR013098">
    <property type="entry name" value="Ig_I-set"/>
</dbReference>
<evidence type="ECO:0000313" key="10">
    <source>
        <dbReference type="Proteomes" id="UP000261380"/>
    </source>
</evidence>
<dbReference type="STRING" id="32473.ENSXCOP00000017206"/>
<keyword evidence="10" id="KW-1185">Reference proteome</keyword>
<dbReference type="SUPFAM" id="SSF48726">
    <property type="entry name" value="Immunoglobulin"/>
    <property type="match status" value="6"/>
</dbReference>
<dbReference type="FunFam" id="2.60.40.10:FF:001401">
    <property type="entry name" value="immunoglobulin-like and fibronectin type III domain-containing protein 1"/>
    <property type="match status" value="1"/>
</dbReference>
<dbReference type="InterPro" id="IPR003599">
    <property type="entry name" value="Ig_sub"/>
</dbReference>
<dbReference type="PROSITE" id="PS50835">
    <property type="entry name" value="IG_LIKE"/>
    <property type="match status" value="3"/>
</dbReference>
<feature type="domain" description="Fibronectin type-III" evidence="8">
    <location>
        <begin position="1022"/>
        <end position="1115"/>
    </location>
</feature>
<accession>A0A3B5M782</accession>
<dbReference type="Pfam" id="PF07679">
    <property type="entry name" value="I-set"/>
    <property type="match status" value="6"/>
</dbReference>
<dbReference type="InterPro" id="IPR007110">
    <property type="entry name" value="Ig-like_dom"/>
</dbReference>
<dbReference type="InterPro" id="IPR036179">
    <property type="entry name" value="Ig-like_dom_sf"/>
</dbReference>
<feature type="domain" description="Ig-like" evidence="7">
    <location>
        <begin position="21"/>
        <end position="129"/>
    </location>
</feature>
<dbReference type="SMART" id="SM00408">
    <property type="entry name" value="IGc2"/>
    <property type="match status" value="3"/>
</dbReference>
<reference evidence="9" key="2">
    <citation type="submission" date="2025-09" db="UniProtKB">
        <authorList>
            <consortium name="Ensembl"/>
        </authorList>
    </citation>
    <scope>IDENTIFICATION</scope>
</reference>
<dbReference type="InterPro" id="IPR003598">
    <property type="entry name" value="Ig_sub2"/>
</dbReference>
<dbReference type="SUPFAM" id="SSF49265">
    <property type="entry name" value="Fibronectin type III"/>
    <property type="match status" value="2"/>
</dbReference>
<evidence type="ECO:0000256" key="1">
    <source>
        <dbReference type="ARBA" id="ARBA00004496"/>
    </source>
</evidence>
<feature type="domain" description="Fibronectin type-III" evidence="8">
    <location>
        <begin position="823"/>
        <end position="923"/>
    </location>
</feature>
<dbReference type="Gene3D" id="2.60.40.10">
    <property type="entry name" value="Immunoglobulins"/>
    <property type="match status" value="10"/>
</dbReference>
<dbReference type="PROSITE" id="PS50853">
    <property type="entry name" value="FN3"/>
    <property type="match status" value="4"/>
</dbReference>
<evidence type="ECO:0000256" key="2">
    <source>
        <dbReference type="ARBA" id="ARBA00006692"/>
    </source>
</evidence>
<feature type="domain" description="Ig-like" evidence="7">
    <location>
        <begin position="927"/>
        <end position="1017"/>
    </location>
</feature>
<keyword evidence="5" id="KW-0393">Immunoglobulin domain</keyword>
<organism evidence="9 10">
    <name type="scientific">Xiphophorus couchianus</name>
    <name type="common">Monterrey platyfish</name>
    <dbReference type="NCBI Taxonomy" id="32473"/>
    <lineage>
        <taxon>Eukaryota</taxon>
        <taxon>Metazoa</taxon>
        <taxon>Chordata</taxon>
        <taxon>Craniata</taxon>
        <taxon>Vertebrata</taxon>
        <taxon>Euteleostomi</taxon>
        <taxon>Actinopterygii</taxon>
        <taxon>Neopterygii</taxon>
        <taxon>Teleostei</taxon>
        <taxon>Neoteleostei</taxon>
        <taxon>Acanthomorphata</taxon>
        <taxon>Ovalentaria</taxon>
        <taxon>Atherinomorphae</taxon>
        <taxon>Cyprinodontiformes</taxon>
        <taxon>Poeciliidae</taxon>
        <taxon>Poeciliinae</taxon>
        <taxon>Xiphophorus</taxon>
    </lineage>
</organism>
<dbReference type="CDD" id="cd00063">
    <property type="entry name" value="FN3"/>
    <property type="match status" value="4"/>
</dbReference>
<dbReference type="Proteomes" id="UP000261380">
    <property type="component" value="Unplaced"/>
</dbReference>
<dbReference type="GO" id="GO:0005737">
    <property type="term" value="C:cytoplasm"/>
    <property type="evidence" value="ECO:0007669"/>
    <property type="project" value="UniProtKB-SubCell"/>
</dbReference>
<comment type="subcellular location">
    <subcellularLocation>
        <location evidence="1">Cytoplasm</location>
    </subcellularLocation>
</comment>
<evidence type="ECO:0000259" key="8">
    <source>
        <dbReference type="PROSITE" id="PS50853"/>
    </source>
</evidence>
<dbReference type="FunFam" id="2.60.40.10:FF:001232">
    <property type="entry name" value="Immunoglobulin-like and fibronectin type III domain-containing 1"/>
    <property type="match status" value="1"/>
</dbReference>
<feature type="region of interest" description="Disordered" evidence="6">
    <location>
        <begin position="393"/>
        <end position="413"/>
    </location>
</feature>
<name>A0A3B5M782_9TELE</name>
<evidence type="ECO:0000256" key="3">
    <source>
        <dbReference type="ARBA" id="ARBA00022490"/>
    </source>
</evidence>
<dbReference type="Pfam" id="PF00041">
    <property type="entry name" value="fn3"/>
    <property type="match status" value="3"/>
</dbReference>
<feature type="domain" description="Fibronectin type-III" evidence="8">
    <location>
        <begin position="723"/>
        <end position="820"/>
    </location>
</feature>